<dbReference type="Proteomes" id="UP000016567">
    <property type="component" value="Unassembled WGS sequence"/>
</dbReference>
<name>U3AR27_9VIBR</name>
<sequence>MTTTSFKAHSDVSQDEQYQRSALRLMRIVAETLTVLERPRSQQNVTEALMDLDGLYSDYCDTFIAPINPTFDEVIGFIESQSVESNVPQHLRGRTKRTIALEVYLSEFDGPNAVLSALRYIMQYDKGYMDKIVAASLPILDRLGVEQCLELAPPMSIKFEQEGTI</sequence>
<dbReference type="RefSeq" id="WP_021709955.1">
    <property type="nucleotide sequence ID" value="NZ_BAOB01000300.1"/>
</dbReference>
<dbReference type="eggNOG" id="COG3505">
    <property type="taxonomic scope" value="Bacteria"/>
</dbReference>
<gene>
    <name evidence="1" type="ORF">VAZ01S_039_00300</name>
</gene>
<dbReference type="OrthoDB" id="7817736at2"/>
<protein>
    <submittedName>
        <fullName evidence="1">Uncharacterized protein</fullName>
    </submittedName>
</protein>
<proteinExistence type="predicted"/>
<evidence type="ECO:0000313" key="2">
    <source>
        <dbReference type="Proteomes" id="UP000016567"/>
    </source>
</evidence>
<dbReference type="STRING" id="1219077.VAZ01S_039_00300"/>
<keyword evidence="2" id="KW-1185">Reference proteome</keyword>
<accession>U3AR27</accession>
<comment type="caution">
    <text evidence="1">The sequence shown here is derived from an EMBL/GenBank/DDBJ whole genome shotgun (WGS) entry which is preliminary data.</text>
</comment>
<dbReference type="EMBL" id="BATL01000039">
    <property type="protein sequence ID" value="GAD76205.1"/>
    <property type="molecule type" value="Genomic_DNA"/>
</dbReference>
<organism evidence="1 2">
    <name type="scientific">Vibrio azureus NBRC 104587</name>
    <dbReference type="NCBI Taxonomy" id="1219077"/>
    <lineage>
        <taxon>Bacteria</taxon>
        <taxon>Pseudomonadati</taxon>
        <taxon>Pseudomonadota</taxon>
        <taxon>Gammaproteobacteria</taxon>
        <taxon>Vibrionales</taxon>
        <taxon>Vibrionaceae</taxon>
        <taxon>Vibrio</taxon>
    </lineage>
</organism>
<dbReference type="AlphaFoldDB" id="U3AR27"/>
<evidence type="ECO:0000313" key="1">
    <source>
        <dbReference type="EMBL" id="GAD76205.1"/>
    </source>
</evidence>
<reference evidence="1 2" key="1">
    <citation type="submission" date="2013-09" db="EMBL/GenBank/DDBJ databases">
        <title>Whole genome shotgun sequence of Vibrio azureus NBRC 104587.</title>
        <authorList>
            <person name="Isaki S."/>
            <person name="Hosoyama A."/>
            <person name="Numata M."/>
            <person name="Hashimoto M."/>
            <person name="Hosoyama Y."/>
            <person name="Tsuchikane K."/>
            <person name="Noguchi M."/>
            <person name="Hirakata S."/>
            <person name="Ichikawa N."/>
            <person name="Ohji S."/>
            <person name="Yamazoe A."/>
            <person name="Fujita N."/>
        </authorList>
    </citation>
    <scope>NUCLEOTIDE SEQUENCE [LARGE SCALE GENOMIC DNA]</scope>
    <source>
        <strain evidence="1 2">NBRC 104587</strain>
    </source>
</reference>